<name>J9F3B7_WUCBA</name>
<accession>J9F3B7</accession>
<gene>
    <name evidence="1" type="ORF">WUBG_07265</name>
</gene>
<comment type="caution">
    <text evidence="1">The sequence shown here is derived from an EMBL/GenBank/DDBJ whole genome shotgun (WGS) entry which is preliminary data.</text>
</comment>
<dbReference type="EMBL" id="ADBV01003338">
    <property type="protein sequence ID" value="EJW81824.1"/>
    <property type="molecule type" value="Genomic_DNA"/>
</dbReference>
<evidence type="ECO:0000313" key="2">
    <source>
        <dbReference type="Proteomes" id="UP000004810"/>
    </source>
</evidence>
<dbReference type="Proteomes" id="UP000004810">
    <property type="component" value="Unassembled WGS sequence"/>
</dbReference>
<evidence type="ECO:0000313" key="1">
    <source>
        <dbReference type="EMBL" id="EJW81824.1"/>
    </source>
</evidence>
<reference evidence="2" key="1">
    <citation type="submission" date="2012-08" db="EMBL/GenBank/DDBJ databases">
        <title>The Genome Sequence of Wuchereria bancrofti.</title>
        <authorList>
            <person name="Nutman T.B."/>
            <person name="Fink D.L."/>
            <person name="Russ C."/>
            <person name="Young S."/>
            <person name="Zeng Q."/>
            <person name="Koehrsen M."/>
            <person name="Alvarado L."/>
            <person name="Berlin A."/>
            <person name="Chapman S.B."/>
            <person name="Chen Z."/>
            <person name="Freedman E."/>
            <person name="Gellesch M."/>
            <person name="Goldberg J."/>
            <person name="Griggs A."/>
            <person name="Gujja S."/>
            <person name="Heilman E.R."/>
            <person name="Heiman D."/>
            <person name="Hepburn T."/>
            <person name="Howarth C."/>
            <person name="Jen D."/>
            <person name="Larson L."/>
            <person name="Lewis B."/>
            <person name="Mehta T."/>
            <person name="Park D."/>
            <person name="Pearson M."/>
            <person name="Roberts A."/>
            <person name="Saif S."/>
            <person name="Shea T."/>
            <person name="Shenoy N."/>
            <person name="Sisk P."/>
            <person name="Stolte C."/>
            <person name="Sykes S."/>
            <person name="Walk T."/>
            <person name="White J."/>
            <person name="Yandava C."/>
            <person name="Haas B."/>
            <person name="Henn M.R."/>
            <person name="Nusbaum C."/>
            <person name="Birren B."/>
        </authorList>
    </citation>
    <scope>NUCLEOTIDE SEQUENCE [LARGE SCALE GENOMIC DNA]</scope>
    <source>
        <strain evidence="2">NA</strain>
    </source>
</reference>
<dbReference type="AlphaFoldDB" id="J9F3B7"/>
<proteinExistence type="predicted"/>
<sequence>MKLISIAGDIRLDPDKAESAFMARQLVQATLPHKNPGNVPAWSRKNGNLTLTIRPGWDDDKKKTMGYPYGTIPRLLLFWITTESIRTKSPRLELGNSLAQFMEALGLNPRGGGKRSDVKRLRDQMMRLFQSSISFTQSSGGKKTWINMHVAPKGMLWWDEKKPEQGTLFENWIQLGDDFFNAITSAPVPADMRVLKALKRSPLALDLYVWATYTAYHTQKNGQSRSVSWEILHEQFGAEYKTTKEFSRKAWIALKKVQSVYPDLGLERVYGGINVLPSKPSITIKRKNPKTI</sequence>
<dbReference type="InterPro" id="IPR006881">
    <property type="entry name" value="RepA_C"/>
</dbReference>
<organism evidence="1 2">
    <name type="scientific">Wuchereria bancrofti</name>
    <dbReference type="NCBI Taxonomy" id="6293"/>
    <lineage>
        <taxon>Eukaryota</taxon>
        <taxon>Metazoa</taxon>
        <taxon>Ecdysozoa</taxon>
        <taxon>Nematoda</taxon>
        <taxon>Chromadorea</taxon>
        <taxon>Rhabditida</taxon>
        <taxon>Spirurina</taxon>
        <taxon>Spiruromorpha</taxon>
        <taxon>Filarioidea</taxon>
        <taxon>Onchocercidae</taxon>
        <taxon>Wuchereria</taxon>
    </lineage>
</organism>
<protein>
    <submittedName>
        <fullName evidence="1">Plasmid encoded RepA protein</fullName>
    </submittedName>
</protein>
<dbReference type="Pfam" id="PF04796">
    <property type="entry name" value="RepA_C"/>
    <property type="match status" value="1"/>
</dbReference>